<reference evidence="4" key="1">
    <citation type="submission" date="2023-01" db="EMBL/GenBank/DDBJ databases">
        <title>The chitinases involved in constricting ring structure development in the nematode-trapping fungus Drechslerella dactyloides.</title>
        <authorList>
            <person name="Wang R."/>
            <person name="Zhang L."/>
            <person name="Tang P."/>
            <person name="Li S."/>
            <person name="Liang L."/>
        </authorList>
    </citation>
    <scope>NUCLEOTIDE SEQUENCE</scope>
    <source>
        <strain evidence="4">YMF1.00031</strain>
    </source>
</reference>
<evidence type="ECO:0008006" key="6">
    <source>
        <dbReference type="Google" id="ProtNLM"/>
    </source>
</evidence>
<dbReference type="EMBL" id="JAQGDS010000001">
    <property type="protein sequence ID" value="KAJ6264012.1"/>
    <property type="molecule type" value="Genomic_DNA"/>
</dbReference>
<keyword evidence="2" id="KW-1133">Transmembrane helix</keyword>
<sequence>MRLPLYISTYYFIYLFLHPLAAAQADAETTSSSSALASHHPDSISPSKAPSIHTYITEPITPTTLLPRPVSTVCFPSAGLRSLSWYSPTSTQPPAGLTTTTASTDTGSHRITVAAAVAAIILGLAAVVAGAALGWWIAVLEARSRRRRQETLNSSPSADKTPPTCTSNLESGDLKLEEDKEKAAPRLSGSTYASV</sequence>
<protein>
    <recommendedName>
        <fullName evidence="6">Mid2 domain-containing protein</fullName>
    </recommendedName>
</protein>
<comment type="caution">
    <text evidence="4">The sequence shown here is derived from an EMBL/GenBank/DDBJ whole genome shotgun (WGS) entry which is preliminary data.</text>
</comment>
<feature type="compositionally biased region" description="Basic and acidic residues" evidence="1">
    <location>
        <begin position="172"/>
        <end position="184"/>
    </location>
</feature>
<feature type="compositionally biased region" description="Polar residues" evidence="1">
    <location>
        <begin position="151"/>
        <end position="170"/>
    </location>
</feature>
<evidence type="ECO:0000256" key="1">
    <source>
        <dbReference type="SAM" id="MobiDB-lite"/>
    </source>
</evidence>
<gene>
    <name evidence="4" type="ORF">Dda_0151</name>
</gene>
<evidence type="ECO:0000256" key="2">
    <source>
        <dbReference type="SAM" id="Phobius"/>
    </source>
</evidence>
<accession>A0AAD6J7L1</accession>
<organism evidence="4 5">
    <name type="scientific">Drechslerella dactyloides</name>
    <name type="common">Nematode-trapping fungus</name>
    <name type="synonym">Arthrobotrys dactyloides</name>
    <dbReference type="NCBI Taxonomy" id="74499"/>
    <lineage>
        <taxon>Eukaryota</taxon>
        <taxon>Fungi</taxon>
        <taxon>Dikarya</taxon>
        <taxon>Ascomycota</taxon>
        <taxon>Pezizomycotina</taxon>
        <taxon>Orbiliomycetes</taxon>
        <taxon>Orbiliales</taxon>
        <taxon>Orbiliaceae</taxon>
        <taxon>Drechslerella</taxon>
    </lineage>
</organism>
<proteinExistence type="predicted"/>
<feature type="chain" id="PRO_5042248943" description="Mid2 domain-containing protein" evidence="3">
    <location>
        <begin position="28"/>
        <end position="195"/>
    </location>
</feature>
<keyword evidence="5" id="KW-1185">Reference proteome</keyword>
<feature type="transmembrane region" description="Helical" evidence="2">
    <location>
        <begin position="113"/>
        <end position="138"/>
    </location>
</feature>
<keyword evidence="3" id="KW-0732">Signal</keyword>
<feature type="signal peptide" evidence="3">
    <location>
        <begin position="1"/>
        <end position="27"/>
    </location>
</feature>
<keyword evidence="2" id="KW-0472">Membrane</keyword>
<evidence type="ECO:0000313" key="5">
    <source>
        <dbReference type="Proteomes" id="UP001221413"/>
    </source>
</evidence>
<evidence type="ECO:0000313" key="4">
    <source>
        <dbReference type="EMBL" id="KAJ6264012.1"/>
    </source>
</evidence>
<dbReference type="AlphaFoldDB" id="A0AAD6J7L1"/>
<dbReference type="Proteomes" id="UP001221413">
    <property type="component" value="Unassembled WGS sequence"/>
</dbReference>
<evidence type="ECO:0000256" key="3">
    <source>
        <dbReference type="SAM" id="SignalP"/>
    </source>
</evidence>
<keyword evidence="2" id="KW-0812">Transmembrane</keyword>
<feature type="region of interest" description="Disordered" evidence="1">
    <location>
        <begin position="150"/>
        <end position="195"/>
    </location>
</feature>
<name>A0AAD6J7L1_DREDA</name>